<dbReference type="EMBL" id="CP061800">
    <property type="protein sequence ID" value="QTA85592.1"/>
    <property type="molecule type" value="Genomic_DNA"/>
</dbReference>
<name>A0A975BHN3_9BACT</name>
<sequence length="102" mass="11321">MVLNFGFQVSSFEFQVLSFEFQVSSFKFRVPSSKFQVSSFEFQVSSSEFQVPFISSFKTFCICGFNGLHLGCMALSSCHTNSTLSYFSGIKCLPSAPYVLAG</sequence>
<reference evidence="1" key="1">
    <citation type="journal article" date="2021" name="Microb. Physiol.">
        <title>Proteogenomic Insights into the Physiology of Marine, Sulfate-Reducing, Filamentous Desulfonema limicola and Desulfonema magnum.</title>
        <authorList>
            <person name="Schnaars V."/>
            <person name="Wohlbrand L."/>
            <person name="Scheve S."/>
            <person name="Hinrichs C."/>
            <person name="Reinhardt R."/>
            <person name="Rabus R."/>
        </authorList>
    </citation>
    <scope>NUCLEOTIDE SEQUENCE</scope>
    <source>
        <strain evidence="1">4be13</strain>
    </source>
</reference>
<dbReference type="Proteomes" id="UP000663722">
    <property type="component" value="Chromosome"/>
</dbReference>
<organism evidence="1 2">
    <name type="scientific">Desulfonema magnum</name>
    <dbReference type="NCBI Taxonomy" id="45655"/>
    <lineage>
        <taxon>Bacteria</taxon>
        <taxon>Pseudomonadati</taxon>
        <taxon>Thermodesulfobacteriota</taxon>
        <taxon>Desulfobacteria</taxon>
        <taxon>Desulfobacterales</taxon>
        <taxon>Desulfococcaceae</taxon>
        <taxon>Desulfonema</taxon>
    </lineage>
</organism>
<gene>
    <name evidence="1" type="ORF">dnm_016030</name>
</gene>
<evidence type="ECO:0000313" key="2">
    <source>
        <dbReference type="Proteomes" id="UP000663722"/>
    </source>
</evidence>
<dbReference type="KEGG" id="dmm:dnm_016030"/>
<protein>
    <submittedName>
        <fullName evidence="1">Uncharacterized protein</fullName>
    </submittedName>
</protein>
<proteinExistence type="predicted"/>
<accession>A0A975BHN3</accession>
<keyword evidence="2" id="KW-1185">Reference proteome</keyword>
<dbReference type="AlphaFoldDB" id="A0A975BHN3"/>
<evidence type="ECO:0000313" key="1">
    <source>
        <dbReference type="EMBL" id="QTA85592.1"/>
    </source>
</evidence>